<dbReference type="RefSeq" id="WP_165032553.1">
    <property type="nucleotide sequence ID" value="NZ_JAAKZF010000049.1"/>
</dbReference>
<name>A0A6G4WJD6_9HYPH</name>
<sequence length="46" mass="5062">MASDTVEFELAVEVRMACSLNENSKGGVEQDEAARIAAMDFMQPLR</sequence>
<dbReference type="AlphaFoldDB" id="A0A6G4WJD6"/>
<protein>
    <submittedName>
        <fullName evidence="1">Uncharacterized protein</fullName>
    </submittedName>
</protein>
<keyword evidence="2" id="KW-1185">Reference proteome</keyword>
<evidence type="ECO:0000313" key="1">
    <source>
        <dbReference type="EMBL" id="NGO54336.1"/>
    </source>
</evidence>
<comment type="caution">
    <text evidence="1">The sequence shown here is derived from an EMBL/GenBank/DDBJ whole genome shotgun (WGS) entry which is preliminary data.</text>
</comment>
<accession>A0A6G4WJD6</accession>
<gene>
    <name evidence="1" type="ORF">G6N73_24925</name>
</gene>
<evidence type="ECO:0000313" key="2">
    <source>
        <dbReference type="Proteomes" id="UP001642900"/>
    </source>
</evidence>
<organism evidence="1 2">
    <name type="scientific">Allomesorhizobium camelthorni</name>
    <dbReference type="NCBI Taxonomy" id="475069"/>
    <lineage>
        <taxon>Bacteria</taxon>
        <taxon>Pseudomonadati</taxon>
        <taxon>Pseudomonadota</taxon>
        <taxon>Alphaproteobacteria</taxon>
        <taxon>Hyphomicrobiales</taxon>
        <taxon>Phyllobacteriaceae</taxon>
        <taxon>Allomesorhizobium</taxon>
    </lineage>
</organism>
<dbReference type="Proteomes" id="UP001642900">
    <property type="component" value="Unassembled WGS sequence"/>
</dbReference>
<proteinExistence type="predicted"/>
<reference evidence="1 2" key="1">
    <citation type="submission" date="2020-02" db="EMBL/GenBank/DDBJ databases">
        <title>Genome sequence of strain CCNWXJ40-4.</title>
        <authorList>
            <person name="Gao J."/>
            <person name="Sun J."/>
        </authorList>
    </citation>
    <scope>NUCLEOTIDE SEQUENCE [LARGE SCALE GENOMIC DNA]</scope>
    <source>
        <strain evidence="1 2">CCNWXJ 40-4</strain>
    </source>
</reference>
<dbReference type="EMBL" id="JAAKZF010000049">
    <property type="protein sequence ID" value="NGO54336.1"/>
    <property type="molecule type" value="Genomic_DNA"/>
</dbReference>